<organism evidence="1 2">
    <name type="scientific">Mucuna pruriens</name>
    <name type="common">Velvet bean</name>
    <name type="synonym">Dolichos pruriens</name>
    <dbReference type="NCBI Taxonomy" id="157652"/>
    <lineage>
        <taxon>Eukaryota</taxon>
        <taxon>Viridiplantae</taxon>
        <taxon>Streptophyta</taxon>
        <taxon>Embryophyta</taxon>
        <taxon>Tracheophyta</taxon>
        <taxon>Spermatophyta</taxon>
        <taxon>Magnoliopsida</taxon>
        <taxon>eudicotyledons</taxon>
        <taxon>Gunneridae</taxon>
        <taxon>Pentapetalae</taxon>
        <taxon>rosids</taxon>
        <taxon>fabids</taxon>
        <taxon>Fabales</taxon>
        <taxon>Fabaceae</taxon>
        <taxon>Papilionoideae</taxon>
        <taxon>50 kb inversion clade</taxon>
        <taxon>NPAAA clade</taxon>
        <taxon>indigoferoid/millettioid clade</taxon>
        <taxon>Phaseoleae</taxon>
        <taxon>Mucuna</taxon>
    </lineage>
</organism>
<dbReference type="AlphaFoldDB" id="A0A371GQW2"/>
<dbReference type="OrthoDB" id="414945at2759"/>
<sequence>MSLVTPFVFILINLGGENFIFFVELVTAQVATAGTSSSTLGCNYSCTLVLKVIIEIQDLLSTLQVSCHSPTQLFCDNKPTLHIAANFVFYERIKHIEVDCHFIRENL</sequence>
<gene>
    <name evidence="1" type="ORF">CR513_24863</name>
</gene>
<dbReference type="Proteomes" id="UP000257109">
    <property type="component" value="Unassembled WGS sequence"/>
</dbReference>
<dbReference type="CDD" id="cd09272">
    <property type="entry name" value="RNase_HI_RT_Ty1"/>
    <property type="match status" value="1"/>
</dbReference>
<feature type="non-terminal residue" evidence="1">
    <location>
        <position position="1"/>
    </location>
</feature>
<protein>
    <recommendedName>
        <fullName evidence="3">Copia protein</fullName>
    </recommendedName>
</protein>
<dbReference type="EMBL" id="QJKJ01004734">
    <property type="protein sequence ID" value="RDX92945.1"/>
    <property type="molecule type" value="Genomic_DNA"/>
</dbReference>
<evidence type="ECO:0008006" key="3">
    <source>
        <dbReference type="Google" id="ProtNLM"/>
    </source>
</evidence>
<keyword evidence="2" id="KW-1185">Reference proteome</keyword>
<name>A0A371GQW2_MUCPR</name>
<proteinExistence type="predicted"/>
<evidence type="ECO:0000313" key="1">
    <source>
        <dbReference type="EMBL" id="RDX92945.1"/>
    </source>
</evidence>
<accession>A0A371GQW2</accession>
<reference evidence="1" key="1">
    <citation type="submission" date="2018-05" db="EMBL/GenBank/DDBJ databases">
        <title>Draft genome of Mucuna pruriens seed.</title>
        <authorList>
            <person name="Nnadi N.E."/>
            <person name="Vos R."/>
            <person name="Hasami M.H."/>
            <person name="Devisetty U.K."/>
            <person name="Aguiy J.C."/>
        </authorList>
    </citation>
    <scope>NUCLEOTIDE SEQUENCE [LARGE SCALE GENOMIC DNA]</scope>
    <source>
        <strain evidence="1">JCA_2017</strain>
    </source>
</reference>
<comment type="caution">
    <text evidence="1">The sequence shown here is derived from an EMBL/GenBank/DDBJ whole genome shotgun (WGS) entry which is preliminary data.</text>
</comment>
<evidence type="ECO:0000313" key="2">
    <source>
        <dbReference type="Proteomes" id="UP000257109"/>
    </source>
</evidence>